<dbReference type="Proteomes" id="UP000499080">
    <property type="component" value="Unassembled WGS sequence"/>
</dbReference>
<organism evidence="1 2">
    <name type="scientific">Araneus ventricosus</name>
    <name type="common">Orbweaver spider</name>
    <name type="synonym">Epeira ventricosa</name>
    <dbReference type="NCBI Taxonomy" id="182803"/>
    <lineage>
        <taxon>Eukaryota</taxon>
        <taxon>Metazoa</taxon>
        <taxon>Ecdysozoa</taxon>
        <taxon>Arthropoda</taxon>
        <taxon>Chelicerata</taxon>
        <taxon>Arachnida</taxon>
        <taxon>Araneae</taxon>
        <taxon>Araneomorphae</taxon>
        <taxon>Entelegynae</taxon>
        <taxon>Araneoidea</taxon>
        <taxon>Araneidae</taxon>
        <taxon>Araneus</taxon>
    </lineage>
</organism>
<sequence>MFYRIQVWRLSWPFHSLQTVTLKIVLNNHSSVRSFVIIHQNEIVTNSTGIWADIWIKDLIPIAERVPPWNTCRSVDHRVRSLPKP</sequence>
<reference evidence="1 2" key="1">
    <citation type="journal article" date="2019" name="Sci. Rep.">
        <title>Orb-weaving spider Araneus ventricosus genome elucidates the spidroin gene catalogue.</title>
        <authorList>
            <person name="Kono N."/>
            <person name="Nakamura H."/>
            <person name="Ohtoshi R."/>
            <person name="Moran D.A.P."/>
            <person name="Shinohara A."/>
            <person name="Yoshida Y."/>
            <person name="Fujiwara M."/>
            <person name="Mori M."/>
            <person name="Tomita M."/>
            <person name="Arakawa K."/>
        </authorList>
    </citation>
    <scope>NUCLEOTIDE SEQUENCE [LARGE SCALE GENOMIC DNA]</scope>
</reference>
<proteinExistence type="predicted"/>
<comment type="caution">
    <text evidence="1">The sequence shown here is derived from an EMBL/GenBank/DDBJ whole genome shotgun (WGS) entry which is preliminary data.</text>
</comment>
<protein>
    <submittedName>
        <fullName evidence="1">Uncharacterized protein</fullName>
    </submittedName>
</protein>
<gene>
    <name evidence="1" type="ORF">AVEN_226407_1</name>
</gene>
<name>A0A4Y2GWT2_ARAVE</name>
<keyword evidence="2" id="KW-1185">Reference proteome</keyword>
<dbReference type="EMBL" id="BGPR01001635">
    <property type="protein sequence ID" value="GBM58462.1"/>
    <property type="molecule type" value="Genomic_DNA"/>
</dbReference>
<evidence type="ECO:0000313" key="2">
    <source>
        <dbReference type="Proteomes" id="UP000499080"/>
    </source>
</evidence>
<dbReference type="AlphaFoldDB" id="A0A4Y2GWT2"/>
<evidence type="ECO:0000313" key="1">
    <source>
        <dbReference type="EMBL" id="GBM58462.1"/>
    </source>
</evidence>
<accession>A0A4Y2GWT2</accession>